<accession>A0A0V8QCB1</accession>
<keyword evidence="6 10" id="KW-0274">FAD</keyword>
<gene>
    <name evidence="13" type="ORF">ASU35_13535</name>
</gene>
<evidence type="ECO:0000256" key="3">
    <source>
        <dbReference type="ARBA" id="ARBA00022630"/>
    </source>
</evidence>
<dbReference type="Gene3D" id="3.10.520.10">
    <property type="entry name" value="ApbE-like domains"/>
    <property type="match status" value="1"/>
</dbReference>
<evidence type="ECO:0000256" key="5">
    <source>
        <dbReference type="ARBA" id="ARBA00022723"/>
    </source>
</evidence>
<dbReference type="GO" id="GO:0016740">
    <property type="term" value="F:transferase activity"/>
    <property type="evidence" value="ECO:0007669"/>
    <property type="project" value="UniProtKB-UniRule"/>
</dbReference>
<dbReference type="OrthoDB" id="9778595at2"/>
<feature type="coiled-coil region" evidence="12">
    <location>
        <begin position="10"/>
        <end position="37"/>
    </location>
</feature>
<keyword evidence="12" id="KW-0175">Coiled coil</keyword>
<dbReference type="PANTHER" id="PTHR30040:SF2">
    <property type="entry name" value="FAD:PROTEIN FMN TRANSFERASE"/>
    <property type="match status" value="1"/>
</dbReference>
<comment type="catalytic activity">
    <reaction evidence="9 10">
        <text>L-threonyl-[protein] + FAD = FMN-L-threonyl-[protein] + AMP + H(+)</text>
        <dbReference type="Rhea" id="RHEA:36847"/>
        <dbReference type="Rhea" id="RHEA-COMP:11060"/>
        <dbReference type="Rhea" id="RHEA-COMP:11061"/>
        <dbReference type="ChEBI" id="CHEBI:15378"/>
        <dbReference type="ChEBI" id="CHEBI:30013"/>
        <dbReference type="ChEBI" id="CHEBI:57692"/>
        <dbReference type="ChEBI" id="CHEBI:74257"/>
        <dbReference type="ChEBI" id="CHEBI:456215"/>
        <dbReference type="EC" id="2.7.1.180"/>
    </reaction>
</comment>
<comment type="caution">
    <text evidence="13">The sequence shown here is derived from an EMBL/GenBank/DDBJ whole genome shotgun (WGS) entry which is preliminary data.</text>
</comment>
<dbReference type="PIRSF" id="PIRSF006268">
    <property type="entry name" value="ApbE"/>
    <property type="match status" value="1"/>
</dbReference>
<name>A0A0V8QCB1_9FIRM</name>
<comment type="cofactor">
    <cofactor evidence="11">
        <name>Mg(2+)</name>
        <dbReference type="ChEBI" id="CHEBI:18420"/>
    </cofactor>
    <cofactor evidence="11">
        <name>Mn(2+)</name>
        <dbReference type="ChEBI" id="CHEBI:29035"/>
    </cofactor>
    <text evidence="11">Magnesium. Can also use manganese.</text>
</comment>
<organism evidence="13 14">
    <name type="scientific">Acetivibrio ethanolgignens</name>
    <dbReference type="NCBI Taxonomy" id="290052"/>
    <lineage>
        <taxon>Bacteria</taxon>
        <taxon>Bacillati</taxon>
        <taxon>Bacillota</taxon>
        <taxon>Clostridia</taxon>
        <taxon>Eubacteriales</taxon>
        <taxon>Oscillospiraceae</taxon>
        <taxon>Acetivibrio</taxon>
    </lineage>
</organism>
<feature type="binding site" evidence="11">
    <location>
        <position position="243"/>
    </location>
    <ligand>
        <name>Mg(2+)</name>
        <dbReference type="ChEBI" id="CHEBI:18420"/>
    </ligand>
</feature>
<dbReference type="PANTHER" id="PTHR30040">
    <property type="entry name" value="THIAMINE BIOSYNTHESIS LIPOPROTEIN APBE"/>
    <property type="match status" value="1"/>
</dbReference>
<keyword evidence="13" id="KW-0449">Lipoprotein</keyword>
<keyword evidence="5 10" id="KW-0479">Metal-binding</keyword>
<feature type="binding site" evidence="11">
    <location>
        <position position="247"/>
    </location>
    <ligand>
        <name>Mg(2+)</name>
        <dbReference type="ChEBI" id="CHEBI:18420"/>
    </ligand>
</feature>
<dbReference type="InterPro" id="IPR003374">
    <property type="entry name" value="ApbE-like_sf"/>
</dbReference>
<evidence type="ECO:0000313" key="13">
    <source>
        <dbReference type="EMBL" id="KSV58248.1"/>
    </source>
</evidence>
<reference evidence="13 14" key="1">
    <citation type="submission" date="2015-11" db="EMBL/GenBank/DDBJ databases">
        <title>Butyribacter intestini gen. nov., sp. nov., a butyric acid-producing bacterium of the family Lachnospiraceae isolated from the human faeces.</title>
        <authorList>
            <person name="Zou Y."/>
            <person name="Xue W."/>
            <person name="Luo G."/>
            <person name="Lv M."/>
        </authorList>
    </citation>
    <scope>NUCLEOTIDE SEQUENCE [LARGE SCALE GENOMIC DNA]</scope>
    <source>
        <strain evidence="13 14">ACET-33324</strain>
    </source>
</reference>
<evidence type="ECO:0000256" key="8">
    <source>
        <dbReference type="ARBA" id="ARBA00031306"/>
    </source>
</evidence>
<evidence type="ECO:0000256" key="6">
    <source>
        <dbReference type="ARBA" id="ARBA00022827"/>
    </source>
</evidence>
<keyword evidence="7 10" id="KW-0460">Magnesium</keyword>
<keyword evidence="3 10" id="KW-0285">Flavoprotein</keyword>
<evidence type="ECO:0000313" key="14">
    <source>
        <dbReference type="Proteomes" id="UP000054874"/>
    </source>
</evidence>
<dbReference type="SUPFAM" id="SSF143631">
    <property type="entry name" value="ApbE-like"/>
    <property type="match status" value="1"/>
</dbReference>
<evidence type="ECO:0000256" key="10">
    <source>
        <dbReference type="PIRNR" id="PIRNR006268"/>
    </source>
</evidence>
<protein>
    <recommendedName>
        <fullName evidence="2 10">FAD:protein FMN transferase</fullName>
        <ecNumber evidence="1 10">2.7.1.180</ecNumber>
    </recommendedName>
    <alternativeName>
        <fullName evidence="8 10">Flavin transferase</fullName>
    </alternativeName>
</protein>
<proteinExistence type="inferred from homology"/>
<evidence type="ECO:0000256" key="12">
    <source>
        <dbReference type="SAM" id="Coils"/>
    </source>
</evidence>
<evidence type="ECO:0000256" key="9">
    <source>
        <dbReference type="ARBA" id="ARBA00048540"/>
    </source>
</evidence>
<dbReference type="InterPro" id="IPR024932">
    <property type="entry name" value="ApbE"/>
</dbReference>
<sequence length="303" mass="33879">MDTIMDIKLYGGEKEILTKAEKRIKELEAKLSVTDKNSDIYSLNQRGEAEVSKDTEILLSKALALCEKTSGILDISIYPVVRAWGFTTEEYQVPEEETLRSILEKVDYRRIHKEDNKVRLEQGMEIDLGSVAKGYAADELVYMLRKSGIASALLNLGGNVYALGTKPEGDSWKIAIQNPEGNGPLGVISLSDQAVVTSGSYERYFKDDKGKQYCHIMDPRTGYPADSGLSSVTIISASALYADALSTTLFIKGLEKGIEFWRENRDFEAVFIDNHGKVYITPGLEEQFSFTEDFENRKLQIIS</sequence>
<dbReference type="STRING" id="290052.ASU35_13535"/>
<dbReference type="Pfam" id="PF02424">
    <property type="entry name" value="ApbE"/>
    <property type="match status" value="1"/>
</dbReference>
<evidence type="ECO:0000256" key="11">
    <source>
        <dbReference type="PIRSR" id="PIRSR006268-2"/>
    </source>
</evidence>
<evidence type="ECO:0000256" key="2">
    <source>
        <dbReference type="ARBA" id="ARBA00016337"/>
    </source>
</evidence>
<comment type="similarity">
    <text evidence="10">Belongs to the ApbE family.</text>
</comment>
<keyword evidence="4 10" id="KW-0808">Transferase</keyword>
<feature type="binding site" evidence="11">
    <location>
        <position position="130"/>
    </location>
    <ligand>
        <name>Mg(2+)</name>
        <dbReference type="ChEBI" id="CHEBI:18420"/>
    </ligand>
</feature>
<dbReference type="EMBL" id="LNAM01000179">
    <property type="protein sequence ID" value="KSV58248.1"/>
    <property type="molecule type" value="Genomic_DNA"/>
</dbReference>
<evidence type="ECO:0000256" key="4">
    <source>
        <dbReference type="ARBA" id="ARBA00022679"/>
    </source>
</evidence>
<dbReference type="AlphaFoldDB" id="A0A0V8QCB1"/>
<evidence type="ECO:0000256" key="1">
    <source>
        <dbReference type="ARBA" id="ARBA00011955"/>
    </source>
</evidence>
<dbReference type="EC" id="2.7.1.180" evidence="1 10"/>
<keyword evidence="14" id="KW-1185">Reference proteome</keyword>
<evidence type="ECO:0000256" key="7">
    <source>
        <dbReference type="ARBA" id="ARBA00022842"/>
    </source>
</evidence>
<dbReference type="Proteomes" id="UP000054874">
    <property type="component" value="Unassembled WGS sequence"/>
</dbReference>
<dbReference type="GO" id="GO:0046872">
    <property type="term" value="F:metal ion binding"/>
    <property type="evidence" value="ECO:0007669"/>
    <property type="project" value="UniProtKB-UniRule"/>
</dbReference>